<name>A0A553YUN0_9ACTN</name>
<dbReference type="RefSeq" id="WP_143940399.1">
    <property type="nucleotide sequence ID" value="NZ_VKLS01000440.1"/>
</dbReference>
<organism evidence="5 6">
    <name type="scientific">Streptomyces benahoarensis</name>
    <dbReference type="NCBI Taxonomy" id="2595054"/>
    <lineage>
        <taxon>Bacteria</taxon>
        <taxon>Bacillati</taxon>
        <taxon>Actinomycetota</taxon>
        <taxon>Actinomycetes</taxon>
        <taxon>Kitasatosporales</taxon>
        <taxon>Streptomycetaceae</taxon>
        <taxon>Streptomyces</taxon>
    </lineage>
</organism>
<dbReference type="PROSITE" id="PS50932">
    <property type="entry name" value="HTH_LACI_2"/>
    <property type="match status" value="1"/>
</dbReference>
<dbReference type="SUPFAM" id="SSF47413">
    <property type="entry name" value="lambda repressor-like DNA-binding domains"/>
    <property type="match status" value="1"/>
</dbReference>
<evidence type="ECO:0000256" key="1">
    <source>
        <dbReference type="ARBA" id="ARBA00023015"/>
    </source>
</evidence>
<keyword evidence="2" id="KW-0238">DNA-binding</keyword>
<dbReference type="Pfam" id="PF13377">
    <property type="entry name" value="Peripla_BP_3"/>
    <property type="match status" value="1"/>
</dbReference>
<dbReference type="InterPro" id="IPR028082">
    <property type="entry name" value="Peripla_BP_I"/>
</dbReference>
<evidence type="ECO:0000313" key="6">
    <source>
        <dbReference type="Proteomes" id="UP000320888"/>
    </source>
</evidence>
<protein>
    <submittedName>
        <fullName evidence="5">LacI family transcriptional regulator</fullName>
    </submittedName>
</protein>
<keyword evidence="3" id="KW-0804">Transcription</keyword>
<dbReference type="InterPro" id="IPR000843">
    <property type="entry name" value="HTH_LacI"/>
</dbReference>
<keyword evidence="6" id="KW-1185">Reference proteome</keyword>
<dbReference type="SMART" id="SM00354">
    <property type="entry name" value="HTH_LACI"/>
    <property type="match status" value="1"/>
</dbReference>
<evidence type="ECO:0000313" key="5">
    <source>
        <dbReference type="EMBL" id="TSB32925.1"/>
    </source>
</evidence>
<dbReference type="InterPro" id="IPR046335">
    <property type="entry name" value="LacI/GalR-like_sensor"/>
</dbReference>
<dbReference type="EMBL" id="VKLS01000440">
    <property type="protein sequence ID" value="TSB32925.1"/>
    <property type="molecule type" value="Genomic_DNA"/>
</dbReference>
<dbReference type="PANTHER" id="PTHR30146">
    <property type="entry name" value="LACI-RELATED TRANSCRIPTIONAL REPRESSOR"/>
    <property type="match status" value="1"/>
</dbReference>
<dbReference type="OrthoDB" id="3258243at2"/>
<evidence type="ECO:0000256" key="3">
    <source>
        <dbReference type="ARBA" id="ARBA00023163"/>
    </source>
</evidence>
<dbReference type="GO" id="GO:0000976">
    <property type="term" value="F:transcription cis-regulatory region binding"/>
    <property type="evidence" value="ECO:0007669"/>
    <property type="project" value="TreeGrafter"/>
</dbReference>
<dbReference type="Pfam" id="PF00356">
    <property type="entry name" value="LacI"/>
    <property type="match status" value="1"/>
</dbReference>
<dbReference type="SUPFAM" id="SSF53822">
    <property type="entry name" value="Periplasmic binding protein-like I"/>
    <property type="match status" value="1"/>
</dbReference>
<dbReference type="GO" id="GO:0003700">
    <property type="term" value="F:DNA-binding transcription factor activity"/>
    <property type="evidence" value="ECO:0007669"/>
    <property type="project" value="TreeGrafter"/>
</dbReference>
<dbReference type="CDD" id="cd01392">
    <property type="entry name" value="HTH_LacI"/>
    <property type="match status" value="1"/>
</dbReference>
<proteinExistence type="predicted"/>
<dbReference type="Gene3D" id="1.10.260.40">
    <property type="entry name" value="lambda repressor-like DNA-binding domains"/>
    <property type="match status" value="1"/>
</dbReference>
<comment type="caution">
    <text evidence="5">The sequence shown here is derived from an EMBL/GenBank/DDBJ whole genome shotgun (WGS) entry which is preliminary data.</text>
</comment>
<gene>
    <name evidence="5" type="ORF">FNZ23_24520</name>
</gene>
<accession>A0A553YUN0</accession>
<dbReference type="Proteomes" id="UP000320888">
    <property type="component" value="Unassembled WGS sequence"/>
</dbReference>
<evidence type="ECO:0000256" key="2">
    <source>
        <dbReference type="ARBA" id="ARBA00023125"/>
    </source>
</evidence>
<dbReference type="AlphaFoldDB" id="A0A553YUN0"/>
<dbReference type="CDD" id="cd06267">
    <property type="entry name" value="PBP1_LacI_sugar_binding-like"/>
    <property type="match status" value="1"/>
</dbReference>
<dbReference type="Gene3D" id="3.40.50.2300">
    <property type="match status" value="2"/>
</dbReference>
<evidence type="ECO:0000259" key="4">
    <source>
        <dbReference type="PROSITE" id="PS50932"/>
    </source>
</evidence>
<dbReference type="PANTHER" id="PTHR30146:SF109">
    <property type="entry name" value="HTH-TYPE TRANSCRIPTIONAL REGULATOR GALS"/>
    <property type="match status" value="1"/>
</dbReference>
<sequence length="325" mass="33855">MATLADVARAAGVSKATASRALTRPEMVTEATREKVRAAADRLGFQPNRSARALTTGRTGLIGLIVPTLANPFFSPLVLGAQRAAEEADAHLLISVSEADADREAALAARLGEQADGVVMVAPVGTDAALREHARQRPLILVDRRVGRLPAVVLDAEEGATRLADHLLELGHRDLAYVSGPPGSWSDTRRRAALAERAAAAGARLHVLGPLPPTFDAGIAAADRLPADATAVLVYNSYLTLGLLHGLRAAGRRVPDDLSVAAGDDLTAFAVTDPPVTALSFPVEEAGATAVRRLLDLCGGTGARTTTRLAPRLEVRASTGVPGRR</sequence>
<dbReference type="PROSITE" id="PS00356">
    <property type="entry name" value="HTH_LACI_1"/>
    <property type="match status" value="1"/>
</dbReference>
<reference evidence="5 6" key="1">
    <citation type="submission" date="2019-07" db="EMBL/GenBank/DDBJ databases">
        <title>Draft genome for Streptomyces benahoarensis MZ03-48.</title>
        <authorList>
            <person name="Gonzalez-Pimentel J.L."/>
        </authorList>
    </citation>
    <scope>NUCLEOTIDE SEQUENCE [LARGE SCALE GENOMIC DNA]</scope>
    <source>
        <strain evidence="5 6">MZ03-48</strain>
    </source>
</reference>
<feature type="domain" description="HTH lacI-type" evidence="4">
    <location>
        <begin position="2"/>
        <end position="56"/>
    </location>
</feature>
<keyword evidence="1" id="KW-0805">Transcription regulation</keyword>
<dbReference type="InterPro" id="IPR010982">
    <property type="entry name" value="Lambda_DNA-bd_dom_sf"/>
</dbReference>